<protein>
    <recommendedName>
        <fullName evidence="4">Oxidoreductase</fullName>
    </recommendedName>
</protein>
<keyword evidence="1" id="KW-1133">Transmembrane helix</keyword>
<organism evidence="2 3">
    <name type="scientific">Actinokineospora alba</name>
    <dbReference type="NCBI Taxonomy" id="504798"/>
    <lineage>
        <taxon>Bacteria</taxon>
        <taxon>Bacillati</taxon>
        <taxon>Actinomycetota</taxon>
        <taxon>Actinomycetes</taxon>
        <taxon>Pseudonocardiales</taxon>
        <taxon>Pseudonocardiaceae</taxon>
        <taxon>Actinokineospora</taxon>
    </lineage>
</organism>
<dbReference type="RefSeq" id="WP_091376621.1">
    <property type="nucleotide sequence ID" value="NZ_FNDV01000006.1"/>
</dbReference>
<dbReference type="EMBL" id="FNJB01000006">
    <property type="protein sequence ID" value="SDP10553.1"/>
    <property type="molecule type" value="Genomic_DNA"/>
</dbReference>
<feature type="transmembrane region" description="Helical" evidence="1">
    <location>
        <begin position="675"/>
        <end position="695"/>
    </location>
</feature>
<sequence length="735" mass="79229">MAIADWAGEPGSAVLDPHRPNPPEWSHLLAADVLRAVEPDTGGVLRRRKPATAPVLTVSDKFLIGELDLRGVEFPYLLEFVRCRFESAPDLRQGKLAGVEFRDCALPGLFGRNLHTDNDVLLVAGTVVQGTVDLVDAEIHGSLVLRGSKLFGAGGPALHANRLQLAGAMLAANLQAEGEIRIPGMRTGGNVNFAGALLNNPKGFALNGNGLQVGGNLHLTPDGATGAPFRSVGQVLLASARIDSDFSLRGAKLAPRTEHSRPVPPDDPFYDPNATLVADRSKVDGNVNLDRGFASSGTVRIVNAHIGGSLRLAHARVDLSGGRETFRDDADGPRPGPYTDRSLHFDGTEVRGGIDARDARIAGQARFVDVKVQGSVLLDRAVFSNRSGDAFEGRRFTVGGNLDARSVTVFGSLLLPGITIGANVDLRGSKLLAPGHYHRDRSPKPSLDLRVAHIGRDLIFADSHAEGEIRIRRAEVGRETNFQRACLASGTNGVALNAYGLQTQELRIDVGTPPGGRVDLRHLHCAALADNEALWHAAGGIELQDFRYDALTAPVGLDDDGRIAERLAWLRHGMRDVYRPGAYDQFAAMLRASGNEEQAATVLVEKQRRRYVALADGARLTRPGIHAWSWFQRSMVGYGYRPTRALAWLIACLVAGSVWFATIETPHESNEDDHLVWNPVLYTLDLIVPIVDFGHKNKWTVGGASQWIAAALVAAGWILATTVAAGVTRMLRRNN</sequence>
<evidence type="ECO:0008006" key="4">
    <source>
        <dbReference type="Google" id="ProtNLM"/>
    </source>
</evidence>
<name>A0A1H0PZK8_9PSEU</name>
<dbReference type="STRING" id="504798.SAMN05421871_106116"/>
<keyword evidence="1" id="KW-0812">Transmembrane</keyword>
<evidence type="ECO:0000313" key="2">
    <source>
        <dbReference type="EMBL" id="SDP10553.1"/>
    </source>
</evidence>
<reference evidence="3" key="1">
    <citation type="submission" date="2016-10" db="EMBL/GenBank/DDBJ databases">
        <authorList>
            <person name="Varghese N."/>
            <person name="Submissions S."/>
        </authorList>
    </citation>
    <scope>NUCLEOTIDE SEQUENCE [LARGE SCALE GENOMIC DNA]</scope>
    <source>
        <strain evidence="3">IBRC-M 10655</strain>
    </source>
</reference>
<proteinExistence type="predicted"/>
<feature type="transmembrane region" description="Helical" evidence="1">
    <location>
        <begin position="707"/>
        <end position="727"/>
    </location>
</feature>
<evidence type="ECO:0000313" key="3">
    <source>
        <dbReference type="Proteomes" id="UP000199651"/>
    </source>
</evidence>
<feature type="transmembrane region" description="Helical" evidence="1">
    <location>
        <begin position="645"/>
        <end position="663"/>
    </location>
</feature>
<evidence type="ECO:0000256" key="1">
    <source>
        <dbReference type="SAM" id="Phobius"/>
    </source>
</evidence>
<dbReference type="Proteomes" id="UP000199651">
    <property type="component" value="Unassembled WGS sequence"/>
</dbReference>
<dbReference type="OrthoDB" id="5194370at2"/>
<keyword evidence="3" id="KW-1185">Reference proteome</keyword>
<gene>
    <name evidence="2" type="ORF">SAMN05192558_106336</name>
</gene>
<dbReference type="AlphaFoldDB" id="A0A1H0PZK8"/>
<keyword evidence="1" id="KW-0472">Membrane</keyword>
<accession>A0A1H0PZK8</accession>